<comment type="similarity">
    <text evidence="2">Belongs to the HAUS1 family.</text>
</comment>
<dbReference type="GO" id="GO:0007098">
    <property type="term" value="P:centrosome cycle"/>
    <property type="evidence" value="ECO:0007669"/>
    <property type="project" value="TreeGrafter"/>
</dbReference>
<evidence type="ECO:0000256" key="3">
    <source>
        <dbReference type="ARBA" id="ARBA00022490"/>
    </source>
</evidence>
<keyword evidence="3" id="KW-0963">Cytoplasm</keyword>
<evidence type="ECO:0000256" key="1">
    <source>
        <dbReference type="ARBA" id="ARBA00004186"/>
    </source>
</evidence>
<dbReference type="OrthoDB" id="5372507at2759"/>
<dbReference type="InterPro" id="IPR026243">
    <property type="entry name" value="HAUS1"/>
</dbReference>
<evidence type="ECO:0000313" key="11">
    <source>
        <dbReference type="Ensembl" id="ENSLLEP00000006468.1"/>
    </source>
</evidence>
<keyword evidence="12" id="KW-1185">Reference proteome</keyword>
<evidence type="ECO:0000256" key="7">
    <source>
        <dbReference type="ARBA" id="ARBA00023054"/>
    </source>
</evidence>
<organism evidence="11 12">
    <name type="scientific">Leptobrachium leishanense</name>
    <name type="common">Leishan spiny toad</name>
    <dbReference type="NCBI Taxonomy" id="445787"/>
    <lineage>
        <taxon>Eukaryota</taxon>
        <taxon>Metazoa</taxon>
        <taxon>Chordata</taxon>
        <taxon>Craniata</taxon>
        <taxon>Vertebrata</taxon>
        <taxon>Euteleostomi</taxon>
        <taxon>Amphibia</taxon>
        <taxon>Batrachia</taxon>
        <taxon>Anura</taxon>
        <taxon>Pelobatoidea</taxon>
        <taxon>Megophryidae</taxon>
        <taxon>Leptobrachium</taxon>
    </lineage>
</organism>
<comment type="subcellular location">
    <subcellularLocation>
        <location evidence="1">Cytoplasm</location>
        <location evidence="1">Cytoskeleton</location>
        <location evidence="1">Spindle</location>
    </subcellularLocation>
</comment>
<reference evidence="11" key="1">
    <citation type="submission" date="2025-08" db="UniProtKB">
        <authorList>
            <consortium name="Ensembl"/>
        </authorList>
    </citation>
    <scope>IDENTIFICATION</scope>
</reference>
<gene>
    <name evidence="11" type="primary">HAUS1</name>
</gene>
<keyword evidence="6" id="KW-0498">Mitosis</keyword>
<dbReference type="GO" id="GO:0005874">
    <property type="term" value="C:microtubule"/>
    <property type="evidence" value="ECO:0007669"/>
    <property type="project" value="UniProtKB-KW"/>
</dbReference>
<evidence type="ECO:0000256" key="9">
    <source>
        <dbReference type="ARBA" id="ARBA00023306"/>
    </source>
</evidence>
<reference evidence="11" key="2">
    <citation type="submission" date="2025-09" db="UniProtKB">
        <authorList>
            <consortium name="Ensembl"/>
        </authorList>
    </citation>
    <scope>IDENTIFICATION</scope>
</reference>
<keyword evidence="4" id="KW-0132">Cell division</keyword>
<protein>
    <submittedName>
        <fullName evidence="11">HAUS augmin like complex subunit 1</fullName>
    </submittedName>
</protein>
<dbReference type="AlphaFoldDB" id="A0A8C5LZN5"/>
<dbReference type="Ensembl" id="ENSLLET00000006738.1">
    <property type="protein sequence ID" value="ENSLLEP00000006468.1"/>
    <property type="gene ID" value="ENSLLEG00000004094.1"/>
</dbReference>
<dbReference type="GeneTree" id="ENSGT00390000006029"/>
<evidence type="ECO:0000256" key="5">
    <source>
        <dbReference type="ARBA" id="ARBA00022701"/>
    </source>
</evidence>
<evidence type="ECO:0000256" key="2">
    <source>
        <dbReference type="ARBA" id="ARBA00005479"/>
    </source>
</evidence>
<dbReference type="PRINTS" id="PR02087">
    <property type="entry name" value="HAUSAUGMINL1"/>
</dbReference>
<evidence type="ECO:0000256" key="4">
    <source>
        <dbReference type="ARBA" id="ARBA00022618"/>
    </source>
</evidence>
<keyword evidence="7 10" id="KW-0175">Coiled coil</keyword>
<dbReference type="GO" id="GO:0070652">
    <property type="term" value="C:HAUS complex"/>
    <property type="evidence" value="ECO:0007669"/>
    <property type="project" value="InterPro"/>
</dbReference>
<evidence type="ECO:0000256" key="10">
    <source>
        <dbReference type="SAM" id="Coils"/>
    </source>
</evidence>
<evidence type="ECO:0000256" key="8">
    <source>
        <dbReference type="ARBA" id="ARBA00023212"/>
    </source>
</evidence>
<dbReference type="GO" id="GO:0005819">
    <property type="term" value="C:spindle"/>
    <property type="evidence" value="ECO:0007669"/>
    <property type="project" value="UniProtKB-SubCell"/>
</dbReference>
<proteinExistence type="inferred from homology"/>
<dbReference type="GO" id="GO:0051225">
    <property type="term" value="P:spindle assembly"/>
    <property type="evidence" value="ECO:0007669"/>
    <property type="project" value="InterPro"/>
</dbReference>
<dbReference type="Pfam" id="PF25762">
    <property type="entry name" value="HAUS1"/>
    <property type="match status" value="1"/>
</dbReference>
<dbReference type="PANTHER" id="PTHR31570:SF1">
    <property type="entry name" value="HAUS AUGMIN-LIKE COMPLEX SUBUNIT 1"/>
    <property type="match status" value="1"/>
</dbReference>
<dbReference type="PANTHER" id="PTHR31570">
    <property type="entry name" value="HAUS AUGMIN-LIKE COMPLEX SUBUNIT 1"/>
    <property type="match status" value="1"/>
</dbReference>
<dbReference type="Proteomes" id="UP000694569">
    <property type="component" value="Unplaced"/>
</dbReference>
<keyword evidence="9" id="KW-0131">Cell cycle</keyword>
<accession>A0A8C5LZN5</accession>
<keyword evidence="5" id="KW-0493">Microtubule</keyword>
<evidence type="ECO:0000256" key="6">
    <source>
        <dbReference type="ARBA" id="ARBA00022776"/>
    </source>
</evidence>
<name>A0A8C5LZN5_9ANUR</name>
<keyword evidence="8" id="KW-0206">Cytoskeleton</keyword>
<dbReference type="GO" id="GO:0005829">
    <property type="term" value="C:cytosol"/>
    <property type="evidence" value="ECO:0007669"/>
    <property type="project" value="TreeGrafter"/>
</dbReference>
<dbReference type="GO" id="GO:0051301">
    <property type="term" value="P:cell division"/>
    <property type="evidence" value="ECO:0007669"/>
    <property type="project" value="UniProtKB-KW"/>
</dbReference>
<evidence type="ECO:0000313" key="12">
    <source>
        <dbReference type="Proteomes" id="UP000694569"/>
    </source>
</evidence>
<feature type="coiled-coil region" evidence="10">
    <location>
        <begin position="174"/>
        <end position="201"/>
    </location>
</feature>
<sequence>MARAGVPSRSVRAPDSASEALGGAAAPTLRVDEKSTKIINWLKKMYGEQPIPHYEVNTRNVDILYEVAKWNNTRDQDLGLLIEDTKEKSAEVQAEAKYLQELLSDSLGPSCMDLSRMGNGYMSQLVDSCLALELKDSSLTSYIPAVNDLSTELVFMESSNEEQELALRNMRKRLTDALVLEKSLEGELKKVEEQCHFEKAKVDVRSQNLKKLKDKSEEYKYKIQVSMDQLFASGMEESFSHRSLVSLSEMLTDLKAQSTAVKEKLNSYLDLAPNPSLVKVKIEEAKRELKATEAELTAKVNMMEFVLPDPGKRRLN</sequence>